<protein>
    <submittedName>
        <fullName evidence="1">Uncharacterized protein</fullName>
    </submittedName>
</protein>
<proteinExistence type="predicted"/>
<dbReference type="Proteomes" id="UP001611383">
    <property type="component" value="Chromosome"/>
</dbReference>
<dbReference type="EMBL" id="CP043494">
    <property type="protein sequence ID" value="WNG52086.1"/>
    <property type="molecule type" value="Genomic_DNA"/>
</dbReference>
<organism evidence="1 2">
    <name type="scientific">Archangium minus</name>
    <dbReference type="NCBI Taxonomy" id="83450"/>
    <lineage>
        <taxon>Bacteria</taxon>
        <taxon>Pseudomonadati</taxon>
        <taxon>Myxococcota</taxon>
        <taxon>Myxococcia</taxon>
        <taxon>Myxococcales</taxon>
        <taxon>Cystobacterineae</taxon>
        <taxon>Archangiaceae</taxon>
        <taxon>Archangium</taxon>
    </lineage>
</organism>
<gene>
    <name evidence="1" type="ORF">F0U60_54255</name>
</gene>
<reference evidence="1 2" key="1">
    <citation type="submission" date="2019-08" db="EMBL/GenBank/DDBJ databases">
        <title>Archangium and Cystobacter genomes.</title>
        <authorList>
            <person name="Chen I.-C.K."/>
            <person name="Wielgoss S."/>
        </authorList>
    </citation>
    <scope>NUCLEOTIDE SEQUENCE [LARGE SCALE GENOMIC DNA]</scope>
    <source>
        <strain evidence="1 2">Cbm 6</strain>
    </source>
</reference>
<evidence type="ECO:0000313" key="2">
    <source>
        <dbReference type="Proteomes" id="UP001611383"/>
    </source>
</evidence>
<accession>A0ABY9X9K8</accession>
<sequence>MRETVEFRIEEKDAQRFLQPEDGKVIGQLGSVRKVLLETHDIRVGMIRQLHLEFLKQGSSFFTYWDIRRTYTKKELEAAELFHLRLRSAFEPEGEQCGTKYDESVACPHCGRGARQLNELRLEPGSLPRGKDITRSIAYSEIIVSSRLVEALRAHGISGARFLPVLRKDGRGTIDSWYQLEVTSRPLGVAPVTRFGVSPFDPDSRGEYRCPLGHVAGLCPLSELSVRREDWDGSDLCVAAQWIGYRSRNGGAFRPYPLLLISQKLRRLLGELKSKGFELEVAHLV</sequence>
<keyword evidence="2" id="KW-1185">Reference proteome</keyword>
<dbReference type="RefSeq" id="WP_395812433.1">
    <property type="nucleotide sequence ID" value="NZ_CP043494.1"/>
</dbReference>
<name>A0ABY9X9K8_9BACT</name>
<evidence type="ECO:0000313" key="1">
    <source>
        <dbReference type="EMBL" id="WNG52086.1"/>
    </source>
</evidence>